<keyword evidence="2" id="KW-1185">Reference proteome</keyword>
<accession>A0AAD1UK42</accession>
<proteinExistence type="predicted"/>
<dbReference type="AlphaFoldDB" id="A0AAD1UK42"/>
<evidence type="ECO:0000313" key="1">
    <source>
        <dbReference type="EMBL" id="CAI2368420.1"/>
    </source>
</evidence>
<evidence type="ECO:0000313" key="2">
    <source>
        <dbReference type="Proteomes" id="UP001295684"/>
    </source>
</evidence>
<dbReference type="Proteomes" id="UP001295684">
    <property type="component" value="Unassembled WGS sequence"/>
</dbReference>
<organism evidence="1 2">
    <name type="scientific">Euplotes crassus</name>
    <dbReference type="NCBI Taxonomy" id="5936"/>
    <lineage>
        <taxon>Eukaryota</taxon>
        <taxon>Sar</taxon>
        <taxon>Alveolata</taxon>
        <taxon>Ciliophora</taxon>
        <taxon>Intramacronucleata</taxon>
        <taxon>Spirotrichea</taxon>
        <taxon>Hypotrichia</taxon>
        <taxon>Euplotida</taxon>
        <taxon>Euplotidae</taxon>
        <taxon>Moneuplotes</taxon>
    </lineage>
</organism>
<gene>
    <name evidence="1" type="ORF">ECRASSUSDP1_LOCUS9712</name>
</gene>
<reference evidence="1" key="1">
    <citation type="submission" date="2023-07" db="EMBL/GenBank/DDBJ databases">
        <authorList>
            <consortium name="AG Swart"/>
            <person name="Singh M."/>
            <person name="Singh A."/>
            <person name="Seah K."/>
            <person name="Emmerich C."/>
        </authorList>
    </citation>
    <scope>NUCLEOTIDE SEQUENCE</scope>
    <source>
        <strain evidence="1">DP1</strain>
    </source>
</reference>
<comment type="caution">
    <text evidence="1">The sequence shown here is derived from an EMBL/GenBank/DDBJ whole genome shotgun (WGS) entry which is preliminary data.</text>
</comment>
<name>A0AAD1UK42_EUPCR</name>
<dbReference type="EMBL" id="CAMPGE010009553">
    <property type="protein sequence ID" value="CAI2368420.1"/>
    <property type="molecule type" value="Genomic_DNA"/>
</dbReference>
<sequence>MALALCEESCNVFVCGEIEQDAKAQTPACMERQGKGSILWHAQKCYRNELICQSFNWTSPGAASESSLCSDWLPILPWQGEFRDRFNLSIDGDICNQDSNCYSTERNKATCAKEGACEKGACCKASTAEGDDCFDDLDCPRNLYCKEQKCTNQGNEGDACANENECRFGRSCAKQGDEDFKCVKHYTLQNGDQFTVPETSLKPDGNPLTDIHVCSTRNHFKIGEIFQCRQASKRIDQDLRIIVPKNNCNITAYVSPDVTKFDEESISHGTAGCGFNRNDSSFCPVEIGDDFMVNSLTPFEGPVTDSDCHKSSKLNAELGSLCLDYNLTIHAQGDIGLNYTRARQIFRDPQVSINVADNDRCVAESITTAYWNHQFGKASQIMIWAIGAAVVGILG</sequence>
<protein>
    <submittedName>
        <fullName evidence="1">Uncharacterized protein</fullName>
    </submittedName>
</protein>